<name>A0A062VAQ5_9EURY</name>
<comment type="caution">
    <text evidence="1">The sequence shown here is derived from an EMBL/GenBank/DDBJ whole genome shotgun (WGS) entry which is preliminary data.</text>
</comment>
<gene>
    <name evidence="1" type="ORF">ANME2D_01249</name>
</gene>
<reference evidence="1 2" key="1">
    <citation type="journal article" date="2013" name="Nature">
        <title>Anaerobic oxidation of methane coupled to nitrate reduction in a novel archaeal lineage.</title>
        <authorList>
            <person name="Haroon M.F."/>
            <person name="Hu S."/>
            <person name="Shi Y."/>
            <person name="Imelfort M."/>
            <person name="Keller J."/>
            <person name="Hugenholtz P."/>
            <person name="Yuan Z."/>
            <person name="Tyson G.W."/>
        </authorList>
    </citation>
    <scope>NUCLEOTIDE SEQUENCE [LARGE SCALE GENOMIC DNA]</scope>
    <source>
        <strain evidence="1 2">ANME-2d</strain>
    </source>
</reference>
<dbReference type="AlphaFoldDB" id="A0A062VAQ5"/>
<dbReference type="OrthoDB" id="377729at2157"/>
<dbReference type="Proteomes" id="UP000027153">
    <property type="component" value="Unassembled WGS sequence"/>
</dbReference>
<dbReference type="RefSeq" id="WP_048089834.1">
    <property type="nucleotide sequence ID" value="NZ_JMIY01000002.1"/>
</dbReference>
<evidence type="ECO:0000313" key="2">
    <source>
        <dbReference type="Proteomes" id="UP000027153"/>
    </source>
</evidence>
<dbReference type="EMBL" id="JMIY01000002">
    <property type="protein sequence ID" value="KCZ72814.1"/>
    <property type="molecule type" value="Genomic_DNA"/>
</dbReference>
<keyword evidence="2" id="KW-1185">Reference proteome</keyword>
<organism evidence="1 2">
    <name type="scientific">Candidatus Methanoperedens nitratireducens</name>
    <dbReference type="NCBI Taxonomy" id="1392998"/>
    <lineage>
        <taxon>Archaea</taxon>
        <taxon>Methanobacteriati</taxon>
        <taxon>Methanobacteriota</taxon>
        <taxon>Stenosarchaea group</taxon>
        <taxon>Methanomicrobia</taxon>
        <taxon>Methanosarcinales</taxon>
        <taxon>ANME-2 cluster</taxon>
        <taxon>Candidatus Methanoperedentaceae</taxon>
        <taxon>Candidatus Methanoperedens</taxon>
    </lineage>
</organism>
<proteinExistence type="predicted"/>
<accession>A0A062VAQ5</accession>
<protein>
    <submittedName>
        <fullName evidence="1">Uncharacterized protein</fullName>
    </submittedName>
</protein>
<sequence length="280" mass="32076">MKLLTAVVLILFVVLSFKMVFTVEQIEDRSIESVRQEVFIPVQASVPDIVQTPTPLPTEAPDPEPDYVPAIRPYVINKDHDIWHAQYPSSYITPDNEWVRYYASLLYLDYDGRIRYKNRAVPLEVDTKGNIISWIDEPFVNNYISDNEQFQSLPDADMWVMPDYYLTNGMQDDCDGWMVAVTSLMLSGEMSIKENGQFIKKIIPAKAVLGYMNGYRDGWVEYQVYGKTFLTTTALINAGIDGTEKISSTEFAEKKDKERAAPVFEFTDSSFGEYKQMLSE</sequence>
<evidence type="ECO:0000313" key="1">
    <source>
        <dbReference type="EMBL" id="KCZ72814.1"/>
    </source>
</evidence>